<evidence type="ECO:0000256" key="10">
    <source>
        <dbReference type="PROSITE-ProRule" id="PRU00560"/>
    </source>
</evidence>
<evidence type="ECO:0000256" key="8">
    <source>
        <dbReference type="ARBA" id="ARBA00034923"/>
    </source>
</evidence>
<evidence type="ECO:0000259" key="12">
    <source>
        <dbReference type="PROSITE" id="PS51198"/>
    </source>
</evidence>
<evidence type="ECO:0000256" key="7">
    <source>
        <dbReference type="ARBA" id="ARBA00034808"/>
    </source>
</evidence>
<feature type="domain" description="UvrD-like helicase ATP-binding" evidence="12">
    <location>
        <begin position="23"/>
        <end position="289"/>
    </location>
</feature>
<dbReference type="EMBL" id="JARRAG010000001">
    <property type="protein sequence ID" value="MDG3003272.1"/>
    <property type="molecule type" value="Genomic_DNA"/>
</dbReference>
<dbReference type="PANTHER" id="PTHR11070:SF2">
    <property type="entry name" value="ATP-DEPENDENT DNA HELICASE SRS2"/>
    <property type="match status" value="1"/>
</dbReference>
<keyword evidence="5" id="KW-0413">Isomerase</keyword>
<dbReference type="Pfam" id="PF13361">
    <property type="entry name" value="UvrD_C"/>
    <property type="match status" value="1"/>
</dbReference>
<dbReference type="PROSITE" id="PS51198">
    <property type="entry name" value="UVRD_HELICASE_ATP_BIND"/>
    <property type="match status" value="1"/>
</dbReference>
<comment type="catalytic activity">
    <reaction evidence="6">
        <text>Couples ATP hydrolysis with the unwinding of duplex DNA by translocating in the 3'-5' direction.</text>
        <dbReference type="EC" id="5.6.2.4"/>
    </reaction>
</comment>
<dbReference type="EC" id="5.6.2.4" evidence="7"/>
<gene>
    <name evidence="13" type="ORF">PZE19_05800</name>
</gene>
<comment type="catalytic activity">
    <reaction evidence="9">
        <text>ATP + H2O = ADP + phosphate + H(+)</text>
        <dbReference type="Rhea" id="RHEA:13065"/>
        <dbReference type="ChEBI" id="CHEBI:15377"/>
        <dbReference type="ChEBI" id="CHEBI:15378"/>
        <dbReference type="ChEBI" id="CHEBI:30616"/>
        <dbReference type="ChEBI" id="CHEBI:43474"/>
        <dbReference type="ChEBI" id="CHEBI:456216"/>
        <dbReference type="EC" id="5.6.2.4"/>
    </reaction>
</comment>
<dbReference type="PANTHER" id="PTHR11070">
    <property type="entry name" value="UVRD / RECB / PCRA DNA HELICASE FAMILY MEMBER"/>
    <property type="match status" value="1"/>
</dbReference>
<evidence type="ECO:0000256" key="1">
    <source>
        <dbReference type="ARBA" id="ARBA00022741"/>
    </source>
</evidence>
<keyword evidence="14" id="KW-1185">Reference proteome</keyword>
<keyword evidence="3 10" id="KW-0347">Helicase</keyword>
<sequence length="509" mass="55680">MGLVARSADVGGAVEERPPFRPSPQQADFLDDLVEGDRHILLAARAGSGKSTTCRQGSHALGPRRRSVYCCFNSHVAREFQAGLPPNCRAATMHSLGLQMLRDAAGGKTVSVDLEKVDRLVEKRFPRQWDRQPQWATRKLASLCKNLLLDGEDPGELEDLAAAYEVDLPTGRLDEVLEAVPAVLKECLETPALVDFDDMIWLPVKLGLRSAARTDVLFIDEAQDLNAAQHAMMPGLCPSGRIVVVGDQYQAIYAFRGADAHSLMKLQASLGGSERGLSVRPLTYTRRCPKRVVALARRLVPDLEALDDAPDGEVVEERPEKWFEAVGVGDMVLCRTNAPLVSACYQLLKSGVPAVIRGRDIGKGLTVLVRRLKPLTVGDLFRAVGDYRAKELDKLSRLRNPASAVQALEDKCDCLLAICDGASTVQEVLGRIERMFSDVSDGNVVTLSSIHRAKGLERDRVVVLRPDLLPGPWAKTLEDQAQERNILYVGVTRARSRLTFCGPTPALIA</sequence>
<evidence type="ECO:0000313" key="14">
    <source>
        <dbReference type="Proteomes" id="UP001216907"/>
    </source>
</evidence>
<evidence type="ECO:0000256" key="2">
    <source>
        <dbReference type="ARBA" id="ARBA00022801"/>
    </source>
</evidence>
<protein>
    <recommendedName>
        <fullName evidence="7">DNA 3'-5' helicase</fullName>
        <ecNumber evidence="7">5.6.2.4</ecNumber>
    </recommendedName>
    <alternativeName>
        <fullName evidence="8">DNA 3'-5' helicase II</fullName>
    </alternativeName>
</protein>
<accession>A0ABT6F6X2</accession>
<evidence type="ECO:0000256" key="11">
    <source>
        <dbReference type="SAM" id="MobiDB-lite"/>
    </source>
</evidence>
<name>A0ABT6F6X2_9BACT</name>
<feature type="region of interest" description="Disordered" evidence="11">
    <location>
        <begin position="1"/>
        <end position="23"/>
    </location>
</feature>
<feature type="binding site" evidence="10">
    <location>
        <begin position="44"/>
        <end position="51"/>
    </location>
    <ligand>
        <name>ATP</name>
        <dbReference type="ChEBI" id="CHEBI:30616"/>
    </ligand>
</feature>
<dbReference type="InterPro" id="IPR000212">
    <property type="entry name" value="DNA_helicase_UvrD/REP"/>
</dbReference>
<evidence type="ECO:0000256" key="5">
    <source>
        <dbReference type="ARBA" id="ARBA00023235"/>
    </source>
</evidence>
<dbReference type="InterPro" id="IPR014017">
    <property type="entry name" value="DNA_helicase_UvrD-like_C"/>
</dbReference>
<reference evidence="13 14" key="1">
    <citation type="submission" date="2023-03" db="EMBL/GenBank/DDBJ databases">
        <title>Paludisphaera mucosa sp. nov. a novel planctomycete from northern fen.</title>
        <authorList>
            <person name="Ivanova A."/>
        </authorList>
    </citation>
    <scope>NUCLEOTIDE SEQUENCE [LARGE SCALE GENOMIC DNA]</scope>
    <source>
        <strain evidence="13 14">Pla2</strain>
    </source>
</reference>
<evidence type="ECO:0000256" key="4">
    <source>
        <dbReference type="ARBA" id="ARBA00022840"/>
    </source>
</evidence>
<dbReference type="Pfam" id="PF00580">
    <property type="entry name" value="UvrD-helicase"/>
    <property type="match status" value="1"/>
</dbReference>
<comment type="caution">
    <text evidence="13">The sequence shown here is derived from an EMBL/GenBank/DDBJ whole genome shotgun (WGS) entry which is preliminary data.</text>
</comment>
<keyword evidence="1 10" id="KW-0547">Nucleotide-binding</keyword>
<evidence type="ECO:0000256" key="6">
    <source>
        <dbReference type="ARBA" id="ARBA00034617"/>
    </source>
</evidence>
<keyword evidence="4 10" id="KW-0067">ATP-binding</keyword>
<evidence type="ECO:0000256" key="9">
    <source>
        <dbReference type="ARBA" id="ARBA00048988"/>
    </source>
</evidence>
<proteinExistence type="predicted"/>
<dbReference type="SUPFAM" id="SSF52540">
    <property type="entry name" value="P-loop containing nucleoside triphosphate hydrolases"/>
    <property type="match status" value="1"/>
</dbReference>
<dbReference type="Gene3D" id="3.40.50.300">
    <property type="entry name" value="P-loop containing nucleotide triphosphate hydrolases"/>
    <property type="match status" value="2"/>
</dbReference>
<dbReference type="Proteomes" id="UP001216907">
    <property type="component" value="Unassembled WGS sequence"/>
</dbReference>
<dbReference type="InterPro" id="IPR014016">
    <property type="entry name" value="UvrD-like_ATP-bd"/>
</dbReference>
<organism evidence="13 14">
    <name type="scientific">Paludisphaera mucosa</name>
    <dbReference type="NCBI Taxonomy" id="3030827"/>
    <lineage>
        <taxon>Bacteria</taxon>
        <taxon>Pseudomonadati</taxon>
        <taxon>Planctomycetota</taxon>
        <taxon>Planctomycetia</taxon>
        <taxon>Isosphaerales</taxon>
        <taxon>Isosphaeraceae</taxon>
        <taxon>Paludisphaera</taxon>
    </lineage>
</organism>
<keyword evidence="2 10" id="KW-0378">Hydrolase</keyword>
<dbReference type="RefSeq" id="WP_277859626.1">
    <property type="nucleotide sequence ID" value="NZ_JARRAG010000001.1"/>
</dbReference>
<evidence type="ECO:0000256" key="3">
    <source>
        <dbReference type="ARBA" id="ARBA00022806"/>
    </source>
</evidence>
<evidence type="ECO:0000313" key="13">
    <source>
        <dbReference type="EMBL" id="MDG3003272.1"/>
    </source>
</evidence>
<dbReference type="InterPro" id="IPR027417">
    <property type="entry name" value="P-loop_NTPase"/>
</dbReference>